<dbReference type="eggNOG" id="COG0477">
    <property type="taxonomic scope" value="Bacteria"/>
</dbReference>
<comment type="subcellular location">
    <subcellularLocation>
        <location evidence="1">Cell membrane</location>
        <topology evidence="1">Multi-pass membrane protein</topology>
    </subcellularLocation>
</comment>
<evidence type="ECO:0000313" key="8">
    <source>
        <dbReference type="Proteomes" id="UP000035034"/>
    </source>
</evidence>
<feature type="transmembrane region" description="Helical" evidence="5">
    <location>
        <begin position="141"/>
        <end position="169"/>
    </location>
</feature>
<keyword evidence="3 5" id="KW-1133">Transmembrane helix</keyword>
<dbReference type="GO" id="GO:0005886">
    <property type="term" value="C:plasma membrane"/>
    <property type="evidence" value="ECO:0007669"/>
    <property type="project" value="UniProtKB-SubCell"/>
</dbReference>
<sequence length="171" mass="17623">MTNRTDATTRRARIAVTVVFALNGFLAAMWVAHIPVITARTGVTHETLGGLLLLLGGSAFVGMQLCGPLIDRFGSRPLTIIAVSVLSVAVFGPVLATGTLSLALAMAAFGFANGSLDVSMNSQAVVVEQAYGRPVMSAFHAYFSVGSMIGSALVALTLWLDVGVVLTVVGA</sequence>
<keyword evidence="2 5" id="KW-0812">Transmembrane</keyword>
<dbReference type="SUPFAM" id="SSF103473">
    <property type="entry name" value="MFS general substrate transporter"/>
    <property type="match status" value="1"/>
</dbReference>
<dbReference type="PANTHER" id="PTHR23514">
    <property type="entry name" value="BYPASS OF STOP CODON PROTEIN 6"/>
    <property type="match status" value="1"/>
</dbReference>
<dbReference type="InterPro" id="IPR051788">
    <property type="entry name" value="MFS_Transporter"/>
</dbReference>
<comment type="caution">
    <text evidence="7">The sequence shown here is derived from an EMBL/GenBank/DDBJ whole genome shotgun (WGS) entry which is preliminary data.</text>
</comment>
<dbReference type="EMBL" id="BAEH01000088">
    <property type="protein sequence ID" value="GAB19490.1"/>
    <property type="molecule type" value="Genomic_DNA"/>
</dbReference>
<dbReference type="InterPro" id="IPR020846">
    <property type="entry name" value="MFS_dom"/>
</dbReference>
<protein>
    <submittedName>
        <fullName evidence="7">Putative major facilitator superfamily transporter</fullName>
    </submittedName>
</protein>
<dbReference type="InterPro" id="IPR036259">
    <property type="entry name" value="MFS_trans_sf"/>
</dbReference>
<evidence type="ECO:0000256" key="4">
    <source>
        <dbReference type="ARBA" id="ARBA00023136"/>
    </source>
</evidence>
<feature type="non-terminal residue" evidence="7">
    <location>
        <position position="171"/>
    </location>
</feature>
<feature type="transmembrane region" description="Helical" evidence="5">
    <location>
        <begin position="48"/>
        <end position="66"/>
    </location>
</feature>
<accession>H0R339</accession>
<evidence type="ECO:0000259" key="6">
    <source>
        <dbReference type="PROSITE" id="PS50850"/>
    </source>
</evidence>
<evidence type="ECO:0000256" key="2">
    <source>
        <dbReference type="ARBA" id="ARBA00022692"/>
    </source>
</evidence>
<evidence type="ECO:0000256" key="1">
    <source>
        <dbReference type="ARBA" id="ARBA00004651"/>
    </source>
</evidence>
<dbReference type="Proteomes" id="UP000035034">
    <property type="component" value="Unassembled WGS sequence"/>
</dbReference>
<dbReference type="AlphaFoldDB" id="H0R339"/>
<evidence type="ECO:0000256" key="3">
    <source>
        <dbReference type="ARBA" id="ARBA00022989"/>
    </source>
</evidence>
<feature type="transmembrane region" description="Helical" evidence="5">
    <location>
        <begin position="12"/>
        <end position="36"/>
    </location>
</feature>
<gene>
    <name evidence="7" type="ORF">GOEFS_088_00010</name>
</gene>
<keyword evidence="4 5" id="KW-0472">Membrane</keyword>
<dbReference type="PROSITE" id="PS50850">
    <property type="entry name" value="MFS"/>
    <property type="match status" value="1"/>
</dbReference>
<evidence type="ECO:0000313" key="7">
    <source>
        <dbReference type="EMBL" id="GAB19490.1"/>
    </source>
</evidence>
<evidence type="ECO:0000256" key="5">
    <source>
        <dbReference type="SAM" id="Phobius"/>
    </source>
</evidence>
<proteinExistence type="predicted"/>
<dbReference type="STRING" id="1077974.GOEFS_088_00010"/>
<feature type="domain" description="Major facilitator superfamily (MFS) profile" evidence="6">
    <location>
        <begin position="12"/>
        <end position="171"/>
    </location>
</feature>
<dbReference type="Gene3D" id="1.20.1250.20">
    <property type="entry name" value="MFS general substrate transporter like domains"/>
    <property type="match status" value="1"/>
</dbReference>
<keyword evidence="8" id="KW-1185">Reference proteome</keyword>
<reference evidence="7 8" key="1">
    <citation type="submission" date="2011-12" db="EMBL/GenBank/DDBJ databases">
        <title>Whole genome shotgun sequence of Gordonia effusa NBRC 100432.</title>
        <authorList>
            <person name="Yoshida I."/>
            <person name="Takarada H."/>
            <person name="Hosoyama A."/>
            <person name="Tsuchikane K."/>
            <person name="Katsumata H."/>
            <person name="Yamazaki S."/>
            <person name="Fujita N."/>
        </authorList>
    </citation>
    <scope>NUCLEOTIDE SEQUENCE [LARGE SCALE GENOMIC DNA]</scope>
    <source>
        <strain evidence="7 8">NBRC 100432</strain>
    </source>
</reference>
<feature type="transmembrane region" description="Helical" evidence="5">
    <location>
        <begin position="78"/>
        <end position="111"/>
    </location>
</feature>
<organism evidence="7 8">
    <name type="scientific">Gordonia effusa NBRC 100432</name>
    <dbReference type="NCBI Taxonomy" id="1077974"/>
    <lineage>
        <taxon>Bacteria</taxon>
        <taxon>Bacillati</taxon>
        <taxon>Actinomycetota</taxon>
        <taxon>Actinomycetes</taxon>
        <taxon>Mycobacteriales</taxon>
        <taxon>Gordoniaceae</taxon>
        <taxon>Gordonia</taxon>
    </lineage>
</organism>
<dbReference type="PANTHER" id="PTHR23514:SF13">
    <property type="entry name" value="INNER MEMBRANE PROTEIN YBJJ"/>
    <property type="match status" value="1"/>
</dbReference>
<dbReference type="GO" id="GO:0022857">
    <property type="term" value="F:transmembrane transporter activity"/>
    <property type="evidence" value="ECO:0007669"/>
    <property type="project" value="InterPro"/>
</dbReference>
<name>H0R339_9ACTN</name>